<dbReference type="AlphaFoldDB" id="A0A6J4JWK4"/>
<accession>A0A6J4JWK4</accession>
<protein>
    <submittedName>
        <fullName evidence="1">Uncharacterized protein</fullName>
    </submittedName>
</protein>
<sequence>MIVKLIHQSTRKMQAMRSPASKRKTVLMNLIGLTESE</sequence>
<organism evidence="1">
    <name type="scientific">uncultured Coleofasciculus sp</name>
    <dbReference type="NCBI Taxonomy" id="1267456"/>
    <lineage>
        <taxon>Bacteria</taxon>
        <taxon>Bacillati</taxon>
        <taxon>Cyanobacteriota</taxon>
        <taxon>Cyanophyceae</taxon>
        <taxon>Coleofasciculales</taxon>
        <taxon>Coleofasciculaceae</taxon>
        <taxon>Coleofasciculus</taxon>
        <taxon>environmental samples</taxon>
    </lineage>
</organism>
<name>A0A6J4JWK4_9CYAN</name>
<dbReference type="EMBL" id="CADCTM010000735">
    <property type="protein sequence ID" value="CAA9289487.1"/>
    <property type="molecule type" value="Genomic_DNA"/>
</dbReference>
<gene>
    <name evidence="1" type="ORF">AVDCRST_MAG92-4213</name>
</gene>
<evidence type="ECO:0000313" key="1">
    <source>
        <dbReference type="EMBL" id="CAA9289487.1"/>
    </source>
</evidence>
<reference evidence="1" key="1">
    <citation type="submission" date="2020-02" db="EMBL/GenBank/DDBJ databases">
        <authorList>
            <person name="Meier V. D."/>
        </authorList>
    </citation>
    <scope>NUCLEOTIDE SEQUENCE</scope>
    <source>
        <strain evidence="1">AVDCRST_MAG92</strain>
    </source>
</reference>
<proteinExistence type="predicted"/>